<gene>
    <name evidence="3" type="ORF">CIB84_000017</name>
</gene>
<organism evidence="3 4">
    <name type="scientific">Bambusicola thoracicus</name>
    <name type="common">Chinese bamboo-partridge</name>
    <name type="synonym">Perdix thoracica</name>
    <dbReference type="NCBI Taxonomy" id="9083"/>
    <lineage>
        <taxon>Eukaryota</taxon>
        <taxon>Metazoa</taxon>
        <taxon>Chordata</taxon>
        <taxon>Craniata</taxon>
        <taxon>Vertebrata</taxon>
        <taxon>Euteleostomi</taxon>
        <taxon>Archelosauria</taxon>
        <taxon>Archosauria</taxon>
        <taxon>Dinosauria</taxon>
        <taxon>Saurischia</taxon>
        <taxon>Theropoda</taxon>
        <taxon>Coelurosauria</taxon>
        <taxon>Aves</taxon>
        <taxon>Neognathae</taxon>
        <taxon>Galloanserae</taxon>
        <taxon>Galliformes</taxon>
        <taxon>Phasianidae</taxon>
        <taxon>Perdicinae</taxon>
        <taxon>Bambusicola</taxon>
    </lineage>
</organism>
<feature type="region of interest" description="Disordered" evidence="2">
    <location>
        <begin position="843"/>
        <end position="872"/>
    </location>
</feature>
<keyword evidence="4" id="KW-1185">Reference proteome</keyword>
<sequence length="951" mass="103995">MAMGRAGAARPCKALSSGRLTGAAKQTNGRKQPGLRRGCRSDVEAGYWLYSTDSEDQVFCVQVTTIHNGLDRCAALLKNILENEATVGKEAIHKQPGKTTSVKITSKPLLTKANTLKKKGSKQGITAPHIRKEIVPTSAKKLLSSITPSTEKELPSAAQHQLVRPTHVPCSQQSPVIREKLCEHVQTQMALITGQKSQSNNEIPTVTSFPTSDHGYQNVTAFNYLLSVSTADLSLQHAARPLSTQAGVPIDSGNQCVPQMGETVVSPMVSAAPTPAQIQSASSLPGVMSYVASGASSNSAVPTFTPLSSGREMTPSREQQSKEADLIRCIKAHLALLQTCETANGRTEQKLCHCLAACNVSSNDEDASEEHSEDVVSEGELNALDVASARDANSQQSCVKKGLKPRQGSADKTAHKVKMVKYLLGELRALITDQGKNIFIVHYNDSEMLRLMNEIEDCISLLPAVVGSANIQTEIALALQPLRSENAQLRSVEIQTVAHNSLKVVCLLLLVASLQSLNMMLQTQLKESLKGLESLQAKNEELLKIIESQKEENKRLARDIQEKEKELLENKQQYDIRSTKVKIEVEEALANVKSLQFKLEASEKENKILGITLRQRDAEVNRLRELTRTLQGSMAKLLSDLTADNMRPTSEKGLSKSLLDDHEKQMQPDPCPGNTSVMTYLKKLEMDHVLIDAELQFSNRDGELQMLNQAYEKFAGEGAEINRIFSEERASASKVLPTLLKQDAETASDSGTLIDEQNKLDETVYIPLTSSASKKQLVSERTNALPHVRGACKMLSYNCELSNSIQQNRSEVSKDPSILDTLSAGYSMKKAVENTLEITGDKVKSGDKVQMRPKGTSSGAAKDFPDKPGQLQPHVPMLFQKEISQKKGSEVGDVSFISFDDISGKSEWSASSFSTFTSRDEEDFKNGLAALDANIARLQRTLQNSITKQQV</sequence>
<dbReference type="PANTHER" id="PTHR22367:SF2">
    <property type="entry name" value="COILED-COIL DOMAIN-CONTAINING PROTEIN 14"/>
    <property type="match status" value="1"/>
</dbReference>
<feature type="coiled-coil region" evidence="1">
    <location>
        <begin position="532"/>
        <end position="605"/>
    </location>
</feature>
<reference evidence="3 4" key="1">
    <citation type="submission" date="2018-01" db="EMBL/GenBank/DDBJ databases">
        <title>Comparison of the Chinese Bamboo Partridge and Red Junglefowl genome sequences highlights the importance of demography in genome evolution.</title>
        <authorList>
            <person name="Tiley G.P."/>
            <person name="Kimball R.T."/>
            <person name="Braun E.L."/>
            <person name="Burleigh J.G."/>
        </authorList>
    </citation>
    <scope>NUCLEOTIDE SEQUENCE [LARGE SCALE GENOMIC DNA]</scope>
    <source>
        <strain evidence="3">RTK389</strain>
        <tissue evidence="3">Blood</tissue>
    </source>
</reference>
<dbReference type="AlphaFoldDB" id="A0A2P4TIP7"/>
<dbReference type="InterPro" id="IPR029343">
    <property type="entry name" value="CCDC14"/>
</dbReference>
<evidence type="ECO:0000256" key="1">
    <source>
        <dbReference type="SAM" id="Coils"/>
    </source>
</evidence>
<dbReference type="GO" id="GO:0071539">
    <property type="term" value="P:protein localization to centrosome"/>
    <property type="evidence" value="ECO:0007669"/>
    <property type="project" value="TreeGrafter"/>
</dbReference>
<dbReference type="Pfam" id="PF15254">
    <property type="entry name" value="CCDC14"/>
    <property type="match status" value="1"/>
</dbReference>
<dbReference type="OrthoDB" id="10014807at2759"/>
<accession>A0A2P4TIP7</accession>
<dbReference type="EMBL" id="PPHD01000004">
    <property type="protein sequence ID" value="POI36231.1"/>
    <property type="molecule type" value="Genomic_DNA"/>
</dbReference>
<keyword evidence="1" id="KW-0175">Coiled coil</keyword>
<proteinExistence type="predicted"/>
<evidence type="ECO:0000313" key="3">
    <source>
        <dbReference type="EMBL" id="POI36231.1"/>
    </source>
</evidence>
<protein>
    <recommendedName>
        <fullName evidence="5">Coiled-coil domain-containing protein 14</fullName>
    </recommendedName>
</protein>
<evidence type="ECO:0000256" key="2">
    <source>
        <dbReference type="SAM" id="MobiDB-lite"/>
    </source>
</evidence>
<evidence type="ECO:0000313" key="4">
    <source>
        <dbReference type="Proteomes" id="UP000237246"/>
    </source>
</evidence>
<dbReference type="GO" id="GO:0034451">
    <property type="term" value="C:centriolar satellite"/>
    <property type="evidence" value="ECO:0007669"/>
    <property type="project" value="TreeGrafter"/>
</dbReference>
<comment type="caution">
    <text evidence="3">The sequence shown here is derived from an EMBL/GenBank/DDBJ whole genome shotgun (WGS) entry which is preliminary data.</text>
</comment>
<name>A0A2P4TIP7_BAMTH</name>
<evidence type="ECO:0008006" key="5">
    <source>
        <dbReference type="Google" id="ProtNLM"/>
    </source>
</evidence>
<dbReference type="PANTHER" id="PTHR22367">
    <property type="entry name" value="COILED-COIL DOMAIN-CONTAINING PROTEIN 14"/>
    <property type="match status" value="1"/>
</dbReference>
<dbReference type="Proteomes" id="UP000237246">
    <property type="component" value="Unassembled WGS sequence"/>
</dbReference>